<dbReference type="GO" id="GO:0003700">
    <property type="term" value="F:DNA-binding transcription factor activity"/>
    <property type="evidence" value="ECO:0007669"/>
    <property type="project" value="InterPro"/>
</dbReference>
<dbReference type="PANTHER" id="PTHR43132:SF2">
    <property type="entry name" value="ARSENICAL RESISTANCE OPERON REPRESSOR ARSR-RELATED"/>
    <property type="match status" value="1"/>
</dbReference>
<dbReference type="AlphaFoldDB" id="A0A0J1LGM6"/>
<keyword evidence="3" id="KW-0804">Transcription</keyword>
<dbReference type="GeneID" id="56349081"/>
<keyword evidence="1" id="KW-0805">Transcription regulation</keyword>
<dbReference type="OrthoDB" id="9781958at2"/>
<keyword evidence="2" id="KW-0238">DNA-binding</keyword>
<dbReference type="RefSeq" id="WP_047939948.1">
    <property type="nucleotide sequence ID" value="NZ_CP053989.1"/>
</dbReference>
<evidence type="ECO:0000256" key="1">
    <source>
        <dbReference type="ARBA" id="ARBA00023015"/>
    </source>
</evidence>
<comment type="caution">
    <text evidence="4">The sequence shown here is derived from an EMBL/GenBank/DDBJ whole genome shotgun (WGS) entry which is preliminary data.</text>
</comment>
<proteinExistence type="predicted"/>
<dbReference type="SMART" id="SM00418">
    <property type="entry name" value="HTH_ARSR"/>
    <property type="match status" value="1"/>
</dbReference>
<protein>
    <submittedName>
        <fullName evidence="4">ArsR family transcriptional regulator</fullName>
    </submittedName>
</protein>
<name>A0A0J1LGM6_NIACI</name>
<dbReference type="Gene3D" id="1.10.10.10">
    <property type="entry name" value="Winged helix-like DNA-binding domain superfamily/Winged helix DNA-binding domain"/>
    <property type="match status" value="1"/>
</dbReference>
<keyword evidence="5" id="KW-1185">Reference proteome</keyword>
<dbReference type="SUPFAM" id="SSF46785">
    <property type="entry name" value="Winged helix' DNA-binding domain"/>
    <property type="match status" value="1"/>
</dbReference>
<dbReference type="Pfam" id="PF01022">
    <property type="entry name" value="HTH_5"/>
    <property type="match status" value="1"/>
</dbReference>
<evidence type="ECO:0000256" key="3">
    <source>
        <dbReference type="ARBA" id="ARBA00023163"/>
    </source>
</evidence>
<dbReference type="InterPro" id="IPR011991">
    <property type="entry name" value="ArsR-like_HTH"/>
</dbReference>
<dbReference type="PROSITE" id="PS50987">
    <property type="entry name" value="HTH_ARSR_2"/>
    <property type="match status" value="1"/>
</dbReference>
<dbReference type="InterPro" id="IPR036390">
    <property type="entry name" value="WH_DNA-bd_sf"/>
</dbReference>
<dbReference type="CDD" id="cd00090">
    <property type="entry name" value="HTH_ARSR"/>
    <property type="match status" value="1"/>
</dbReference>
<dbReference type="InterPro" id="IPR001845">
    <property type="entry name" value="HTH_ArsR_DNA-bd_dom"/>
</dbReference>
<organism evidence="4 5">
    <name type="scientific">Niallia circulans</name>
    <name type="common">Bacillus circulans</name>
    <dbReference type="NCBI Taxonomy" id="1397"/>
    <lineage>
        <taxon>Bacteria</taxon>
        <taxon>Bacillati</taxon>
        <taxon>Bacillota</taxon>
        <taxon>Bacilli</taxon>
        <taxon>Bacillales</taxon>
        <taxon>Bacillaceae</taxon>
        <taxon>Niallia</taxon>
    </lineage>
</organism>
<evidence type="ECO:0000256" key="2">
    <source>
        <dbReference type="ARBA" id="ARBA00023125"/>
    </source>
</evidence>
<accession>A0A0J1LGM6</accession>
<dbReference type="InterPro" id="IPR051011">
    <property type="entry name" value="Metal_resp_trans_reg"/>
</dbReference>
<dbReference type="EMBL" id="LDPH01000001">
    <property type="protein sequence ID" value="KLV28245.1"/>
    <property type="molecule type" value="Genomic_DNA"/>
</dbReference>
<dbReference type="PATRIC" id="fig|1397.4.peg.84"/>
<dbReference type="InterPro" id="IPR036388">
    <property type="entry name" value="WH-like_DNA-bd_sf"/>
</dbReference>
<evidence type="ECO:0000313" key="5">
    <source>
        <dbReference type="Proteomes" id="UP000036045"/>
    </source>
</evidence>
<gene>
    <name evidence="4" type="ORF">ABW02_00395</name>
</gene>
<dbReference type="PANTHER" id="PTHR43132">
    <property type="entry name" value="ARSENICAL RESISTANCE OPERON REPRESSOR ARSR-RELATED"/>
    <property type="match status" value="1"/>
</dbReference>
<evidence type="ECO:0000313" key="4">
    <source>
        <dbReference type="EMBL" id="KLV28245.1"/>
    </source>
</evidence>
<dbReference type="GO" id="GO:0003677">
    <property type="term" value="F:DNA binding"/>
    <property type="evidence" value="ECO:0007669"/>
    <property type="project" value="UniProtKB-KW"/>
</dbReference>
<dbReference type="Proteomes" id="UP000036045">
    <property type="component" value="Unassembled WGS sequence"/>
</dbReference>
<reference evidence="4 5" key="1">
    <citation type="submission" date="2015-05" db="EMBL/GenBank/DDBJ databases">
        <title>Whole genome sequence and identification of bacterial endophytes from Costus igneus.</title>
        <authorList>
            <person name="Lee Y.P."/>
            <person name="Gan H.M."/>
            <person name="Eng W."/>
            <person name="Wheatley M.S."/>
            <person name="Caraballo A."/>
            <person name="Polter S."/>
            <person name="Savka M.A."/>
            <person name="Hudson A.O."/>
        </authorList>
    </citation>
    <scope>NUCLEOTIDE SEQUENCE [LARGE SCALE GENOMIC DNA]</scope>
    <source>
        <strain evidence="4 5">RIT379</strain>
    </source>
</reference>
<sequence length="306" mass="34938">MQIQISKDYFHIYQALASETRIEIIEILAKNNMNISDLAKQLGISAAIVTRHIQKLEEAGIVKSERIPGKSGLQKIVYLAIDNIEIHFPRKIFKEYQLHETDLKIGHYTDFSVKPTCGIATEKEIIGKADDPKYFMDSQRVDAQLLWLSQGFVEYKIPNLLGPNEIPEMVEISLELASEFPLSNNVWPSDITFYLNNVKLGTYTVPGNFSDVRGRYTPKWWNDKFSQYGLLKTIRVNKIDTGIDGEPFSSVTINELQLESSSFLTLRIAVEEESERVGGLTLFGEHFGNHKQNIQIGIYYLEKENN</sequence>